<evidence type="ECO:0000313" key="1">
    <source>
        <dbReference type="EMBL" id="MCD9558845.1"/>
    </source>
</evidence>
<organism evidence="1 2">
    <name type="scientific">Datura stramonium</name>
    <name type="common">Jimsonweed</name>
    <name type="synonym">Common thornapple</name>
    <dbReference type="NCBI Taxonomy" id="4076"/>
    <lineage>
        <taxon>Eukaryota</taxon>
        <taxon>Viridiplantae</taxon>
        <taxon>Streptophyta</taxon>
        <taxon>Embryophyta</taxon>
        <taxon>Tracheophyta</taxon>
        <taxon>Spermatophyta</taxon>
        <taxon>Magnoliopsida</taxon>
        <taxon>eudicotyledons</taxon>
        <taxon>Gunneridae</taxon>
        <taxon>Pentapetalae</taxon>
        <taxon>asterids</taxon>
        <taxon>lamiids</taxon>
        <taxon>Solanales</taxon>
        <taxon>Solanaceae</taxon>
        <taxon>Solanoideae</taxon>
        <taxon>Datureae</taxon>
        <taxon>Datura</taxon>
    </lineage>
</organism>
<keyword evidence="2" id="KW-1185">Reference proteome</keyword>
<comment type="caution">
    <text evidence="1">The sequence shown here is derived from an EMBL/GenBank/DDBJ whole genome shotgun (WGS) entry which is preliminary data.</text>
</comment>
<dbReference type="Proteomes" id="UP000823775">
    <property type="component" value="Unassembled WGS sequence"/>
</dbReference>
<name>A0ABS8UL76_DATST</name>
<reference evidence="1 2" key="1">
    <citation type="journal article" date="2021" name="BMC Genomics">
        <title>Datura genome reveals duplications of psychoactive alkaloid biosynthetic genes and high mutation rate following tissue culture.</title>
        <authorList>
            <person name="Rajewski A."/>
            <person name="Carter-House D."/>
            <person name="Stajich J."/>
            <person name="Litt A."/>
        </authorList>
    </citation>
    <scope>NUCLEOTIDE SEQUENCE [LARGE SCALE GENOMIC DNA]</scope>
    <source>
        <strain evidence="1">AR-01</strain>
    </source>
</reference>
<proteinExistence type="predicted"/>
<accession>A0ABS8UL76</accession>
<gene>
    <name evidence="1" type="ORF">HAX54_016472</name>
</gene>
<dbReference type="EMBL" id="JACEIK010002068">
    <property type="protein sequence ID" value="MCD9558845.1"/>
    <property type="molecule type" value="Genomic_DNA"/>
</dbReference>
<sequence length="214" mass="24071">MGRKEQGQLVKRSMSMAPQPLSRYGLHWFTKQEDRLHTLGLGVVFDAPGDCNLNMEPVGVNGPVFSVNEHNALIDNILSHLYGMQMLQLRMNSVTEEQLQQLNMDYPLSEHSRALCKVGTGFEEPIDDEVATEDEMARVDSDIEQLNEEKIMKDLNLKKSSLDMLLHLLNADVKQMGLPCTCVSSASCRLAYAKHRCLYRLDCLAPTFDLLAAD</sequence>
<protein>
    <submittedName>
        <fullName evidence="1">Uncharacterized protein</fullName>
    </submittedName>
</protein>
<evidence type="ECO:0000313" key="2">
    <source>
        <dbReference type="Proteomes" id="UP000823775"/>
    </source>
</evidence>